<reference evidence="2 3" key="1">
    <citation type="submission" date="2011-11" db="EMBL/GenBank/DDBJ databases">
        <title>The Genome Sequence of Dialister succinatiphilus YIT 11850.</title>
        <authorList>
            <consortium name="The Broad Institute Genome Sequencing Platform"/>
            <person name="Earl A."/>
            <person name="Ward D."/>
            <person name="Feldgarden M."/>
            <person name="Gevers D."/>
            <person name="Morotomi M."/>
            <person name="Young S.K."/>
            <person name="Zeng Q."/>
            <person name="Gargeya S."/>
            <person name="Fitzgerald M."/>
            <person name="Haas B."/>
            <person name="Abouelleil A."/>
            <person name="Alvarado L."/>
            <person name="Arachchi H.M."/>
            <person name="Berlin A."/>
            <person name="Brown A."/>
            <person name="Chapman S.B."/>
            <person name="Dunbar C."/>
            <person name="Gearin G."/>
            <person name="Goldberg J."/>
            <person name="Griggs A."/>
            <person name="Gujja S."/>
            <person name="Heiman D."/>
            <person name="Howarth C."/>
            <person name="Lui A."/>
            <person name="MacDonald P.J.P."/>
            <person name="Montmayeur A."/>
            <person name="Murphy C."/>
            <person name="Neiman D."/>
            <person name="Pearson M."/>
            <person name="Priest M."/>
            <person name="Roberts A."/>
            <person name="Saif S."/>
            <person name="Shea T."/>
            <person name="Sisk P."/>
            <person name="Stolte C."/>
            <person name="Sykes S."/>
            <person name="Wortman J."/>
            <person name="Nusbaum C."/>
            <person name="Birren B."/>
        </authorList>
    </citation>
    <scope>NUCLEOTIDE SEQUENCE [LARGE SCALE GENOMIC DNA]</scope>
    <source>
        <strain evidence="2 3">YIT 11850</strain>
    </source>
</reference>
<protein>
    <submittedName>
        <fullName evidence="2">Uncharacterized protein</fullName>
    </submittedName>
</protein>
<accession>H1D1F5</accession>
<gene>
    <name evidence="2" type="ORF">HMPREF9453_01443</name>
</gene>
<keyword evidence="3" id="KW-1185">Reference proteome</keyword>
<feature type="transmembrane region" description="Helical" evidence="1">
    <location>
        <begin position="69"/>
        <end position="89"/>
    </location>
</feature>
<dbReference type="AlphaFoldDB" id="H1D1F5"/>
<keyword evidence="1" id="KW-0812">Transmembrane</keyword>
<proteinExistence type="predicted"/>
<dbReference type="HOGENOM" id="CLU_1568244_0_0_9"/>
<feature type="transmembrane region" description="Helical" evidence="1">
    <location>
        <begin position="120"/>
        <end position="137"/>
    </location>
</feature>
<feature type="transmembrane region" description="Helical" evidence="1">
    <location>
        <begin position="35"/>
        <end position="57"/>
    </location>
</feature>
<dbReference type="Proteomes" id="UP000003277">
    <property type="component" value="Unassembled WGS sequence"/>
</dbReference>
<comment type="caution">
    <text evidence="2">The sequence shown here is derived from an EMBL/GenBank/DDBJ whole genome shotgun (WGS) entry which is preliminary data.</text>
</comment>
<keyword evidence="1" id="KW-1133">Transmembrane helix</keyword>
<organism evidence="2 3">
    <name type="scientific">Dialister succinatiphilus YIT 11850</name>
    <dbReference type="NCBI Taxonomy" id="742743"/>
    <lineage>
        <taxon>Bacteria</taxon>
        <taxon>Bacillati</taxon>
        <taxon>Bacillota</taxon>
        <taxon>Negativicutes</taxon>
        <taxon>Veillonellales</taxon>
        <taxon>Veillonellaceae</taxon>
        <taxon>Dialister</taxon>
    </lineage>
</organism>
<name>H1D1F5_9FIRM</name>
<evidence type="ECO:0000313" key="3">
    <source>
        <dbReference type="Proteomes" id="UP000003277"/>
    </source>
</evidence>
<keyword evidence="1" id="KW-0472">Membrane</keyword>
<sequence length="170" mass="19653">MIAALSIITMLAFFISLLFNWITSYKNMETNAFKIIYTMGYIGALLAVFIILDFIYRISQPYSVISMKFIVGTLLSMGILFPVSGYLIIRMKILNAKYAYKRHNAPFPEDYEWWIELKRIAFVLNIVDIIIAALILLDTVCSWDDSIIGRNWNNTVVNGKMISNYNKYDC</sequence>
<evidence type="ECO:0000313" key="2">
    <source>
        <dbReference type="EMBL" id="EHO62578.1"/>
    </source>
</evidence>
<dbReference type="STRING" id="742743.HMPREF9453_01443"/>
<dbReference type="RefSeq" id="WP_008859937.1">
    <property type="nucleotide sequence ID" value="NZ_JH591188.1"/>
</dbReference>
<feature type="transmembrane region" description="Helical" evidence="1">
    <location>
        <begin position="6"/>
        <end position="23"/>
    </location>
</feature>
<dbReference type="EMBL" id="ADLT01000049">
    <property type="protein sequence ID" value="EHO62578.1"/>
    <property type="molecule type" value="Genomic_DNA"/>
</dbReference>
<evidence type="ECO:0000256" key="1">
    <source>
        <dbReference type="SAM" id="Phobius"/>
    </source>
</evidence>